<sequence length="312" mass="34116">MDNPADPVAPVGTPTGATAYLAPDGFLEPLLQELGEVRGVHGRLVLADGPARPAAWAQNVWYDPVTIPVPSIKQGAKALRSIQRNWAPYAVAHHRRTQLIQDNLPHVSAKPVVFFTPPPTAPLGSWMLLDENTILAAPRCSSPFVNGEVPFVEDKSTPPNRAYLKLWEAFTLIGHTPEPGELCLDLGASPGGWTWVLQTCGARVVAVDKAPLDPRIAALPKVTQRQESAFGLDPKALGPVDWLCCDVICYPARLLSMVRRWLEAGTARNFVCTLKFQAETDHETARAFAAIPGSRLVHLSQNKHELTWMLVR</sequence>
<feature type="domain" description="Ribosomal RNA methyltransferase FtsJ" evidence="1">
    <location>
        <begin position="160"/>
        <end position="248"/>
    </location>
</feature>
<organism evidence="2 3">
    <name type="scientific">Aerophototrophica crusticola</name>
    <dbReference type="NCBI Taxonomy" id="1709002"/>
    <lineage>
        <taxon>Bacteria</taxon>
        <taxon>Pseudomonadati</taxon>
        <taxon>Pseudomonadota</taxon>
        <taxon>Alphaproteobacteria</taxon>
        <taxon>Rhodospirillales</taxon>
        <taxon>Rhodospirillaceae</taxon>
        <taxon>Aerophototrophica</taxon>
    </lineage>
</organism>
<evidence type="ECO:0000313" key="2">
    <source>
        <dbReference type="EMBL" id="QJE73676.1"/>
    </source>
</evidence>
<evidence type="ECO:0000259" key="1">
    <source>
        <dbReference type="Pfam" id="PF01728"/>
    </source>
</evidence>
<dbReference type="CDD" id="cd02440">
    <property type="entry name" value="AdoMet_MTases"/>
    <property type="match status" value="1"/>
</dbReference>
<dbReference type="InterPro" id="IPR029063">
    <property type="entry name" value="SAM-dependent_MTases_sf"/>
</dbReference>
<protein>
    <recommendedName>
        <fullName evidence="1">Ribosomal RNA methyltransferase FtsJ domain-containing protein</fullName>
    </recommendedName>
</protein>
<dbReference type="Pfam" id="PF01728">
    <property type="entry name" value="FtsJ"/>
    <property type="match status" value="1"/>
</dbReference>
<dbReference type="AlphaFoldDB" id="A0A858R9L8"/>
<accession>A0A858R9L8</accession>
<dbReference type="KEGG" id="acru:HHL28_11760"/>
<dbReference type="GO" id="GO:0008168">
    <property type="term" value="F:methyltransferase activity"/>
    <property type="evidence" value="ECO:0007669"/>
    <property type="project" value="InterPro"/>
</dbReference>
<reference evidence="2" key="1">
    <citation type="submission" date="2020-04" db="EMBL/GenBank/DDBJ databases">
        <title>A desert anoxygenic phototrophic bacterium fixes CO2 using RubisCO under aerobic conditions.</title>
        <authorList>
            <person name="Tang K."/>
        </authorList>
    </citation>
    <scope>NUCLEOTIDE SEQUENCE [LARGE SCALE GENOMIC DNA]</scope>
    <source>
        <strain evidence="2">MIMtkB3</strain>
    </source>
</reference>
<dbReference type="InterPro" id="IPR002877">
    <property type="entry name" value="RNA_MeTrfase_FtsJ_dom"/>
</dbReference>
<dbReference type="SUPFAM" id="SSF53335">
    <property type="entry name" value="S-adenosyl-L-methionine-dependent methyltransferases"/>
    <property type="match status" value="1"/>
</dbReference>
<evidence type="ECO:0000313" key="3">
    <source>
        <dbReference type="Proteomes" id="UP000501891"/>
    </source>
</evidence>
<dbReference type="Proteomes" id="UP000501891">
    <property type="component" value="Chromosome"/>
</dbReference>
<dbReference type="GO" id="GO:0032259">
    <property type="term" value="P:methylation"/>
    <property type="evidence" value="ECO:0007669"/>
    <property type="project" value="InterPro"/>
</dbReference>
<dbReference type="PANTHER" id="PTHR37524">
    <property type="entry name" value="RIBOSOMAL RNA LARGE SUBUNIT METHYLTRANSFERASE M"/>
    <property type="match status" value="1"/>
</dbReference>
<gene>
    <name evidence="2" type="ORF">HHL28_11760</name>
</gene>
<dbReference type="Gene3D" id="3.40.50.150">
    <property type="entry name" value="Vaccinia Virus protein VP39"/>
    <property type="match status" value="1"/>
</dbReference>
<name>A0A858R9L8_9PROT</name>
<keyword evidence="3" id="KW-1185">Reference proteome</keyword>
<dbReference type="PANTHER" id="PTHR37524:SF2">
    <property type="entry name" value="RIBOSOMAL RNA METHYLTRANSFERASE FTSJ DOMAIN-CONTAINING PROTEIN"/>
    <property type="match status" value="1"/>
</dbReference>
<dbReference type="EMBL" id="CP051775">
    <property type="protein sequence ID" value="QJE73676.1"/>
    <property type="molecule type" value="Genomic_DNA"/>
</dbReference>
<proteinExistence type="predicted"/>